<dbReference type="Proteomes" id="UP000247459">
    <property type="component" value="Unassembled WGS sequence"/>
</dbReference>
<evidence type="ECO:0000313" key="2">
    <source>
        <dbReference type="EMBL" id="PYY30944.1"/>
    </source>
</evidence>
<evidence type="ECO:0000313" key="3">
    <source>
        <dbReference type="Proteomes" id="UP000247459"/>
    </source>
</evidence>
<dbReference type="InterPro" id="IPR021486">
    <property type="entry name" value="DUF3139"/>
</dbReference>
<dbReference type="AlphaFoldDB" id="A0A2W0CFY3"/>
<accession>A0A2W0CFY3</accession>
<proteinExistence type="predicted"/>
<dbReference type="Pfam" id="PF11337">
    <property type="entry name" value="DUF3139"/>
    <property type="match status" value="1"/>
</dbReference>
<name>A0A2W0CFY3_9BACL</name>
<keyword evidence="1" id="KW-0812">Transmembrane</keyword>
<organism evidence="2 3">
    <name type="scientific">Paenibacillus illinoisensis</name>
    <dbReference type="NCBI Taxonomy" id="59845"/>
    <lineage>
        <taxon>Bacteria</taxon>
        <taxon>Bacillati</taxon>
        <taxon>Bacillota</taxon>
        <taxon>Bacilli</taxon>
        <taxon>Bacillales</taxon>
        <taxon>Paenibacillaceae</taxon>
        <taxon>Paenibacillus</taxon>
    </lineage>
</organism>
<sequence length="110" mass="12613">MKKTGSIKMILSGAIILIILLIVGFYVFLQFKYNSLEASLKEHLINVEGYKEEEIVSVEAKLSSMPKYPVYVIFSDDPETKYIFTDGDGEVPKWHQLDPKTPQRLQNSEE</sequence>
<gene>
    <name evidence="2" type="ORF">PIL02S_00491</name>
</gene>
<reference evidence="2 3" key="1">
    <citation type="submission" date="2018-01" db="EMBL/GenBank/DDBJ databases">
        <title>Genome sequence of the PGP bacterium Paenibacillus illinoisensis E3.</title>
        <authorList>
            <person name="Rolli E."/>
            <person name="Marasco R."/>
            <person name="Bessem C."/>
            <person name="Michoud G."/>
            <person name="Gaiarsa S."/>
            <person name="Borin S."/>
            <person name="Daffonchio D."/>
        </authorList>
    </citation>
    <scope>NUCLEOTIDE SEQUENCE [LARGE SCALE GENOMIC DNA]</scope>
    <source>
        <strain evidence="2 3">E3</strain>
    </source>
</reference>
<evidence type="ECO:0008006" key="4">
    <source>
        <dbReference type="Google" id="ProtNLM"/>
    </source>
</evidence>
<evidence type="ECO:0000256" key="1">
    <source>
        <dbReference type="SAM" id="Phobius"/>
    </source>
</evidence>
<keyword evidence="1" id="KW-0472">Membrane</keyword>
<dbReference type="OrthoDB" id="2678071at2"/>
<dbReference type="EMBL" id="PRLG01000003">
    <property type="protein sequence ID" value="PYY30944.1"/>
    <property type="molecule type" value="Genomic_DNA"/>
</dbReference>
<dbReference type="RefSeq" id="WP_110756079.1">
    <property type="nucleotide sequence ID" value="NZ_PRLG01000003.1"/>
</dbReference>
<comment type="caution">
    <text evidence="2">The sequence shown here is derived from an EMBL/GenBank/DDBJ whole genome shotgun (WGS) entry which is preliminary data.</text>
</comment>
<feature type="transmembrane region" description="Helical" evidence="1">
    <location>
        <begin position="9"/>
        <end position="29"/>
    </location>
</feature>
<keyword evidence="1" id="KW-1133">Transmembrane helix</keyword>
<protein>
    <recommendedName>
        <fullName evidence="4">DUF3139 domain-containing protein</fullName>
    </recommendedName>
</protein>